<keyword evidence="3" id="KW-1185">Reference proteome</keyword>
<dbReference type="AlphaFoldDB" id="A0A182SZR8"/>
<sequence>MPHHQLIDLPPPIDIITPFMSRTHILPKNKKTDTRDGQYLDRIETIVRTHPGDITRDREDINCECHMNVSPIADFILFNRFFYRSLLCVSSSLSLSLYLLLSLYMFLFAVSIFLPFCCY</sequence>
<keyword evidence="1" id="KW-0472">Membrane</keyword>
<keyword evidence="1" id="KW-0812">Transmembrane</keyword>
<dbReference type="Proteomes" id="UP000075901">
    <property type="component" value="Unassembled WGS sequence"/>
</dbReference>
<evidence type="ECO:0000313" key="2">
    <source>
        <dbReference type="EnsemblMetazoa" id="AMAM016698-PA"/>
    </source>
</evidence>
<evidence type="ECO:0000256" key="1">
    <source>
        <dbReference type="SAM" id="Phobius"/>
    </source>
</evidence>
<evidence type="ECO:0000313" key="3">
    <source>
        <dbReference type="Proteomes" id="UP000075901"/>
    </source>
</evidence>
<protein>
    <submittedName>
        <fullName evidence="2">Uncharacterized protein</fullName>
    </submittedName>
</protein>
<accession>A0A182SZR8</accession>
<organism evidence="2 3">
    <name type="scientific">Anopheles maculatus</name>
    <dbReference type="NCBI Taxonomy" id="74869"/>
    <lineage>
        <taxon>Eukaryota</taxon>
        <taxon>Metazoa</taxon>
        <taxon>Ecdysozoa</taxon>
        <taxon>Arthropoda</taxon>
        <taxon>Hexapoda</taxon>
        <taxon>Insecta</taxon>
        <taxon>Pterygota</taxon>
        <taxon>Neoptera</taxon>
        <taxon>Endopterygota</taxon>
        <taxon>Diptera</taxon>
        <taxon>Nematocera</taxon>
        <taxon>Culicoidea</taxon>
        <taxon>Culicidae</taxon>
        <taxon>Anophelinae</taxon>
        <taxon>Anopheles</taxon>
        <taxon>Anopheles maculatus group</taxon>
    </lineage>
</organism>
<name>A0A182SZR8_9DIPT</name>
<feature type="transmembrane region" description="Helical" evidence="1">
    <location>
        <begin position="95"/>
        <end position="118"/>
    </location>
</feature>
<reference evidence="3" key="1">
    <citation type="submission" date="2013-09" db="EMBL/GenBank/DDBJ databases">
        <title>The Genome Sequence of Anopheles maculatus species B.</title>
        <authorList>
            <consortium name="The Broad Institute Genomics Platform"/>
            <person name="Neafsey D.E."/>
            <person name="Besansky N."/>
            <person name="Howell P."/>
            <person name="Walton C."/>
            <person name="Young S.K."/>
            <person name="Zeng Q."/>
            <person name="Gargeya S."/>
            <person name="Fitzgerald M."/>
            <person name="Haas B."/>
            <person name="Abouelleil A."/>
            <person name="Allen A.W."/>
            <person name="Alvarado L."/>
            <person name="Arachchi H.M."/>
            <person name="Berlin A.M."/>
            <person name="Chapman S.B."/>
            <person name="Gainer-Dewar J."/>
            <person name="Goldberg J."/>
            <person name="Griggs A."/>
            <person name="Gujja S."/>
            <person name="Hansen M."/>
            <person name="Howarth C."/>
            <person name="Imamovic A."/>
            <person name="Ireland A."/>
            <person name="Larimer J."/>
            <person name="McCowan C."/>
            <person name="Murphy C."/>
            <person name="Pearson M."/>
            <person name="Poon T.W."/>
            <person name="Priest M."/>
            <person name="Roberts A."/>
            <person name="Saif S."/>
            <person name="Shea T."/>
            <person name="Sisk P."/>
            <person name="Sykes S."/>
            <person name="Wortman J."/>
            <person name="Nusbaum C."/>
            <person name="Birren B."/>
        </authorList>
    </citation>
    <scope>NUCLEOTIDE SEQUENCE [LARGE SCALE GENOMIC DNA]</scope>
    <source>
        <strain evidence="3">maculatus3</strain>
    </source>
</reference>
<dbReference type="EnsemblMetazoa" id="AMAM016698-RA">
    <property type="protein sequence ID" value="AMAM016698-PA"/>
    <property type="gene ID" value="AMAM016698"/>
</dbReference>
<keyword evidence="1" id="KW-1133">Transmembrane helix</keyword>
<reference evidence="2" key="2">
    <citation type="submission" date="2020-05" db="UniProtKB">
        <authorList>
            <consortium name="EnsemblMetazoa"/>
        </authorList>
    </citation>
    <scope>IDENTIFICATION</scope>
    <source>
        <strain evidence="2">maculatus3</strain>
    </source>
</reference>
<proteinExistence type="predicted"/>
<dbReference type="VEuPathDB" id="VectorBase:AMAM016698"/>